<name>J4GNX7_9APHY</name>
<dbReference type="Proteomes" id="UP000006352">
    <property type="component" value="Unassembled WGS sequence"/>
</dbReference>
<dbReference type="RefSeq" id="XP_012181328.1">
    <property type="nucleotide sequence ID" value="XM_012325938.1"/>
</dbReference>
<dbReference type="HOGENOM" id="CLU_1057813_0_0_1"/>
<keyword evidence="2" id="KW-1185">Reference proteome</keyword>
<dbReference type="OrthoDB" id="19861at2759"/>
<gene>
    <name evidence="1" type="ORF">FIBRA_04121</name>
</gene>
<dbReference type="InParanoid" id="J4GNX7"/>
<reference evidence="1 2" key="1">
    <citation type="journal article" date="2012" name="Appl. Environ. Microbiol.">
        <title>Short-read sequencing for genomic analysis of the brown rot fungus Fibroporia radiculosa.</title>
        <authorList>
            <person name="Tang J.D."/>
            <person name="Perkins A.D."/>
            <person name="Sonstegard T.S."/>
            <person name="Schroeder S.G."/>
            <person name="Burgess S.C."/>
            <person name="Diehl S.V."/>
        </authorList>
    </citation>
    <scope>NUCLEOTIDE SEQUENCE [LARGE SCALE GENOMIC DNA]</scope>
    <source>
        <strain evidence="1 2">TFFH 294</strain>
    </source>
</reference>
<accession>J4GNX7</accession>
<sequence>MDVWEKNELAALAHCLWGQHAIQKILDFSSRWGPSPRCLVRAYKDPYAVQQASASIQHAARAFVEDFKRASSSLLARSSSMPSAYSPVLWIRPKPEADLPRGEYKSFVPAAAEDSAEMCKAVLAKTATEQVTLFQQFSRHATSCDGGTPFAWYTAPTVSPGNLTPIPPDLIITTAGRLQFTRAPFYYLPSIADYPGIDAALCTNDGVYAIQSTLSSEHSSAEKGLVKLEGELSAEHRCGKKAWFLIIAHENAEGGYAAAEDHRKKLSASWKIIMIGYFVPASLRGLSVASFPK</sequence>
<organism evidence="1 2">
    <name type="scientific">Fibroporia radiculosa</name>
    <dbReference type="NCBI Taxonomy" id="599839"/>
    <lineage>
        <taxon>Eukaryota</taxon>
        <taxon>Fungi</taxon>
        <taxon>Dikarya</taxon>
        <taxon>Basidiomycota</taxon>
        <taxon>Agaricomycotina</taxon>
        <taxon>Agaricomycetes</taxon>
        <taxon>Polyporales</taxon>
        <taxon>Fibroporiaceae</taxon>
        <taxon>Fibroporia</taxon>
    </lineage>
</organism>
<dbReference type="AlphaFoldDB" id="J4GNX7"/>
<dbReference type="EMBL" id="HE797060">
    <property type="protein sequence ID" value="CCM02045.1"/>
    <property type="molecule type" value="Genomic_DNA"/>
</dbReference>
<evidence type="ECO:0000313" key="1">
    <source>
        <dbReference type="EMBL" id="CCM02045.1"/>
    </source>
</evidence>
<protein>
    <submittedName>
        <fullName evidence="1">Uncharacterized protein</fullName>
    </submittedName>
</protein>
<dbReference type="GeneID" id="24096956"/>
<proteinExistence type="predicted"/>
<evidence type="ECO:0000313" key="2">
    <source>
        <dbReference type="Proteomes" id="UP000006352"/>
    </source>
</evidence>